<keyword evidence="7" id="KW-1185">Reference proteome</keyword>
<keyword evidence="2 6" id="KW-0575">Peroxidase</keyword>
<name>A0ABW2B5X2_9RHOB</name>
<evidence type="ECO:0000256" key="5">
    <source>
        <dbReference type="ARBA" id="ARBA00023004"/>
    </source>
</evidence>
<comment type="caution">
    <text evidence="6">The sequence shown here is derived from an EMBL/GenBank/DDBJ whole genome shotgun (WGS) entry which is preliminary data.</text>
</comment>
<dbReference type="PROSITE" id="PS51404">
    <property type="entry name" value="DYP_PEROXIDASE"/>
    <property type="match status" value="1"/>
</dbReference>
<evidence type="ECO:0000256" key="3">
    <source>
        <dbReference type="ARBA" id="ARBA00022723"/>
    </source>
</evidence>
<evidence type="ECO:0000256" key="4">
    <source>
        <dbReference type="ARBA" id="ARBA00023002"/>
    </source>
</evidence>
<dbReference type="PANTHER" id="PTHR30521:SF0">
    <property type="entry name" value="DYP-TYPE PEROXIDASE FAMILY PROTEIN"/>
    <property type="match status" value="1"/>
</dbReference>
<proteinExistence type="predicted"/>
<dbReference type="InterPro" id="IPR006314">
    <property type="entry name" value="Dyp_peroxidase"/>
</dbReference>
<keyword evidence="5" id="KW-0408">Iron</keyword>
<evidence type="ECO:0000256" key="1">
    <source>
        <dbReference type="ARBA" id="ARBA00001970"/>
    </source>
</evidence>
<comment type="cofactor">
    <cofactor evidence="1">
        <name>heme b</name>
        <dbReference type="ChEBI" id="CHEBI:60344"/>
    </cofactor>
</comment>
<evidence type="ECO:0000313" key="7">
    <source>
        <dbReference type="Proteomes" id="UP001596353"/>
    </source>
</evidence>
<evidence type="ECO:0000256" key="2">
    <source>
        <dbReference type="ARBA" id="ARBA00022559"/>
    </source>
</evidence>
<evidence type="ECO:0000313" key="6">
    <source>
        <dbReference type="EMBL" id="MFC6760587.1"/>
    </source>
</evidence>
<reference evidence="7" key="1">
    <citation type="journal article" date="2019" name="Int. J. Syst. Evol. Microbiol.">
        <title>The Global Catalogue of Microorganisms (GCM) 10K type strain sequencing project: providing services to taxonomists for standard genome sequencing and annotation.</title>
        <authorList>
            <consortium name="The Broad Institute Genomics Platform"/>
            <consortium name="The Broad Institute Genome Sequencing Center for Infectious Disease"/>
            <person name="Wu L."/>
            <person name="Ma J."/>
        </authorList>
    </citation>
    <scope>NUCLEOTIDE SEQUENCE [LARGE SCALE GENOMIC DNA]</scope>
    <source>
        <strain evidence="7">CCUG 66188</strain>
    </source>
</reference>
<sequence length="352" mass="39833">MPRGDGTMMIDAQEHFGFEDGIGNPVFAGQYSPQVEARRVKGRGKIMPDQTWAPLATGEFLIGHVDESQQIPFSTRPPRFMFNGTFLAFRKLHENVGLFHDYVDKQAAIYADVHGVPQEEARLTLKAKMVGRWPNGVPLMAAPTYADMLRFDAAWSDIPAIRNKSGARTTAEQARLDAWNEQMINFRYRDDQVGVSCPISAHIRRGNMRDMLDPRIASANPRDWTGSALTNRRRILRRGLPYGAFEPDNNDDRTERGVIFIAICANLFRQFEFVLQQWMNYGLDLNAGNDTCPLLGYHQPGSKFMIQADPEEDTPWVMNELPQFIETRGGEYFFVPSLNTLNMIALGVVDPT</sequence>
<accession>A0ABW2B5X2</accession>
<dbReference type="EMBL" id="JBHSWG010000001">
    <property type="protein sequence ID" value="MFC6760587.1"/>
    <property type="molecule type" value="Genomic_DNA"/>
</dbReference>
<dbReference type="Proteomes" id="UP001596353">
    <property type="component" value="Unassembled WGS sequence"/>
</dbReference>
<dbReference type="InterPro" id="IPR011008">
    <property type="entry name" value="Dimeric_a/b-barrel"/>
</dbReference>
<protein>
    <submittedName>
        <fullName evidence="6">Dyp-type peroxidase</fullName>
    </submittedName>
</protein>
<keyword evidence="4" id="KW-0560">Oxidoreductase</keyword>
<gene>
    <name evidence="6" type="ORF">ACFQFQ_15565</name>
</gene>
<organism evidence="6 7">
    <name type="scientific">Sulfitobacter porphyrae</name>
    <dbReference type="NCBI Taxonomy" id="1246864"/>
    <lineage>
        <taxon>Bacteria</taxon>
        <taxon>Pseudomonadati</taxon>
        <taxon>Pseudomonadota</taxon>
        <taxon>Alphaproteobacteria</taxon>
        <taxon>Rhodobacterales</taxon>
        <taxon>Roseobacteraceae</taxon>
        <taxon>Sulfitobacter</taxon>
    </lineage>
</organism>
<keyword evidence="3" id="KW-0479">Metal-binding</keyword>
<dbReference type="GO" id="GO:0004601">
    <property type="term" value="F:peroxidase activity"/>
    <property type="evidence" value="ECO:0007669"/>
    <property type="project" value="UniProtKB-KW"/>
</dbReference>
<dbReference type="PANTHER" id="PTHR30521">
    <property type="entry name" value="DEFERROCHELATASE/PEROXIDASE"/>
    <property type="match status" value="1"/>
</dbReference>
<dbReference type="SUPFAM" id="SSF54909">
    <property type="entry name" value="Dimeric alpha+beta barrel"/>
    <property type="match status" value="1"/>
</dbReference>